<organism evidence="9 10">
    <name type="scientific">Aerophobetes bacterium</name>
    <dbReference type="NCBI Taxonomy" id="2030807"/>
    <lineage>
        <taxon>Bacteria</taxon>
        <taxon>Candidatus Aerophobota</taxon>
    </lineage>
</organism>
<evidence type="ECO:0000256" key="5">
    <source>
        <dbReference type="ARBA" id="ARBA00022692"/>
    </source>
</evidence>
<sequence length="347" mass="37161">MIERYRGYVARKIGVGLVLFLLLVFTCLYALNIGSYSLSLHEIIKAFLGENLKASLVLWNIRLPRIIGAVLVGASLAVSGCVMQCILRNPLASPFTMGISHGAVFGASLAIGILGAGATESTGKVFVNNPYIVVIFAFSGSLFGMLVILALAKLKGLGPGAMVLAGVAMGSLFTAATTFIQYFATEQQLAAMVYWSFGDLGRLVWKEVWIIAAIFLPSFAYFFLKRWDYNAMESGDETAKSLGVRVERVRFIGALLASLVTSVAVSLVGIIGFIGLICPHLVRLLIGGNHRFLIPTSTIFGALLLLISDSLARTIIAPVVLPVGVLTSFMGAPMFIFLLIKTKKSLG</sequence>
<feature type="transmembrane region" description="Helical" evidence="8">
    <location>
        <begin position="163"/>
        <end position="184"/>
    </location>
</feature>
<feature type="transmembrane region" description="Helical" evidence="8">
    <location>
        <begin position="12"/>
        <end position="31"/>
    </location>
</feature>
<evidence type="ECO:0000256" key="7">
    <source>
        <dbReference type="ARBA" id="ARBA00023136"/>
    </source>
</evidence>
<feature type="transmembrane region" description="Helical" evidence="8">
    <location>
        <begin position="131"/>
        <end position="151"/>
    </location>
</feature>
<proteinExistence type="inferred from homology"/>
<evidence type="ECO:0000313" key="10">
    <source>
        <dbReference type="Proteomes" id="UP000279422"/>
    </source>
</evidence>
<reference evidence="9 10" key="1">
    <citation type="submission" date="2018-06" db="EMBL/GenBank/DDBJ databases">
        <title>Extensive metabolic versatility and redundancy in microbially diverse, dynamic hydrothermal sediments.</title>
        <authorList>
            <person name="Dombrowski N."/>
            <person name="Teske A."/>
            <person name="Baker B.J."/>
        </authorList>
    </citation>
    <scope>NUCLEOTIDE SEQUENCE [LARGE SCALE GENOMIC DNA]</scope>
    <source>
        <strain evidence="9">B47_G16</strain>
    </source>
</reference>
<dbReference type="EMBL" id="QMPZ01000056">
    <property type="protein sequence ID" value="RLE09218.1"/>
    <property type="molecule type" value="Genomic_DNA"/>
</dbReference>
<dbReference type="PANTHER" id="PTHR30472">
    <property type="entry name" value="FERRIC ENTEROBACTIN TRANSPORT SYSTEM PERMEASE PROTEIN"/>
    <property type="match status" value="1"/>
</dbReference>
<feature type="transmembrane region" description="Helical" evidence="8">
    <location>
        <begin position="66"/>
        <end position="87"/>
    </location>
</feature>
<evidence type="ECO:0000256" key="4">
    <source>
        <dbReference type="ARBA" id="ARBA00022475"/>
    </source>
</evidence>
<feature type="transmembrane region" description="Helical" evidence="8">
    <location>
        <begin position="99"/>
        <end position="119"/>
    </location>
</feature>
<comment type="subcellular location">
    <subcellularLocation>
        <location evidence="1">Cell membrane</location>
        <topology evidence="1">Multi-pass membrane protein</topology>
    </subcellularLocation>
</comment>
<evidence type="ECO:0000256" key="2">
    <source>
        <dbReference type="ARBA" id="ARBA00007935"/>
    </source>
</evidence>
<comment type="caution">
    <text evidence="9">The sequence shown here is derived from an EMBL/GenBank/DDBJ whole genome shotgun (WGS) entry which is preliminary data.</text>
</comment>
<dbReference type="InterPro" id="IPR000522">
    <property type="entry name" value="ABC_transptr_permease_BtuC"/>
</dbReference>
<dbReference type="PANTHER" id="PTHR30472:SF25">
    <property type="entry name" value="ABC TRANSPORTER PERMEASE PROTEIN MJ0876-RELATED"/>
    <property type="match status" value="1"/>
</dbReference>
<feature type="transmembrane region" description="Helical" evidence="8">
    <location>
        <begin position="251"/>
        <end position="277"/>
    </location>
</feature>
<evidence type="ECO:0000256" key="6">
    <source>
        <dbReference type="ARBA" id="ARBA00022989"/>
    </source>
</evidence>
<dbReference type="AlphaFoldDB" id="A0A497E3R2"/>
<keyword evidence="3" id="KW-0813">Transport</keyword>
<name>A0A497E3R2_UNCAE</name>
<comment type="similarity">
    <text evidence="2">Belongs to the binding-protein-dependent transport system permease family. FecCD subfamily.</text>
</comment>
<feature type="transmembrane region" description="Helical" evidence="8">
    <location>
        <begin position="204"/>
        <end position="224"/>
    </location>
</feature>
<dbReference type="FunFam" id="1.10.3470.10:FF:000001">
    <property type="entry name" value="Vitamin B12 ABC transporter permease BtuC"/>
    <property type="match status" value="1"/>
</dbReference>
<keyword evidence="7 8" id="KW-0472">Membrane</keyword>
<evidence type="ECO:0000256" key="3">
    <source>
        <dbReference type="ARBA" id="ARBA00022448"/>
    </source>
</evidence>
<keyword evidence="6 8" id="KW-1133">Transmembrane helix</keyword>
<protein>
    <submittedName>
        <fullName evidence="9">Iron ABC transporter permease</fullName>
    </submittedName>
</protein>
<accession>A0A497E3R2</accession>
<dbReference type="GO" id="GO:0005886">
    <property type="term" value="C:plasma membrane"/>
    <property type="evidence" value="ECO:0007669"/>
    <property type="project" value="UniProtKB-SubCell"/>
</dbReference>
<dbReference type="Proteomes" id="UP000279422">
    <property type="component" value="Unassembled WGS sequence"/>
</dbReference>
<dbReference type="InterPro" id="IPR037294">
    <property type="entry name" value="ABC_BtuC-like"/>
</dbReference>
<dbReference type="GO" id="GO:0022857">
    <property type="term" value="F:transmembrane transporter activity"/>
    <property type="evidence" value="ECO:0007669"/>
    <property type="project" value="InterPro"/>
</dbReference>
<keyword evidence="4" id="KW-1003">Cell membrane</keyword>
<dbReference type="CDD" id="cd06550">
    <property type="entry name" value="TM_ABC_iron-siderophores_like"/>
    <property type="match status" value="1"/>
</dbReference>
<dbReference type="Gene3D" id="1.10.3470.10">
    <property type="entry name" value="ABC transporter involved in vitamin B12 uptake, BtuC"/>
    <property type="match status" value="1"/>
</dbReference>
<keyword evidence="5 8" id="KW-0812">Transmembrane</keyword>
<dbReference type="SUPFAM" id="SSF81345">
    <property type="entry name" value="ABC transporter involved in vitamin B12 uptake, BtuC"/>
    <property type="match status" value="1"/>
</dbReference>
<evidence type="ECO:0000256" key="1">
    <source>
        <dbReference type="ARBA" id="ARBA00004651"/>
    </source>
</evidence>
<evidence type="ECO:0000256" key="8">
    <source>
        <dbReference type="SAM" id="Phobius"/>
    </source>
</evidence>
<feature type="transmembrane region" description="Helical" evidence="8">
    <location>
        <begin position="319"/>
        <end position="340"/>
    </location>
</feature>
<dbReference type="GO" id="GO:0033214">
    <property type="term" value="P:siderophore-iron import into cell"/>
    <property type="evidence" value="ECO:0007669"/>
    <property type="project" value="TreeGrafter"/>
</dbReference>
<feature type="transmembrane region" description="Helical" evidence="8">
    <location>
        <begin position="289"/>
        <end position="307"/>
    </location>
</feature>
<dbReference type="Pfam" id="PF01032">
    <property type="entry name" value="FecCD"/>
    <property type="match status" value="1"/>
</dbReference>
<evidence type="ECO:0000313" key="9">
    <source>
        <dbReference type="EMBL" id="RLE09218.1"/>
    </source>
</evidence>
<gene>
    <name evidence="9" type="ORF">DRJ00_04765</name>
</gene>